<evidence type="ECO:0000313" key="3">
    <source>
        <dbReference type="Proteomes" id="UP001286313"/>
    </source>
</evidence>
<keyword evidence="1" id="KW-0472">Membrane</keyword>
<keyword evidence="1" id="KW-1133">Transmembrane helix</keyword>
<evidence type="ECO:0000313" key="2">
    <source>
        <dbReference type="EMBL" id="KAK3893744.1"/>
    </source>
</evidence>
<comment type="caution">
    <text evidence="2">The sequence shown here is derived from an EMBL/GenBank/DDBJ whole genome shotgun (WGS) entry which is preliminary data.</text>
</comment>
<gene>
    <name evidence="2" type="ORF">Pcinc_002447</name>
</gene>
<keyword evidence="1" id="KW-0812">Transmembrane</keyword>
<proteinExistence type="predicted"/>
<dbReference type="Proteomes" id="UP001286313">
    <property type="component" value="Unassembled WGS sequence"/>
</dbReference>
<protein>
    <submittedName>
        <fullName evidence="2">Uncharacterized protein</fullName>
    </submittedName>
</protein>
<accession>A0AAE1GIN5</accession>
<reference evidence="2" key="1">
    <citation type="submission" date="2023-10" db="EMBL/GenBank/DDBJ databases">
        <title>Genome assemblies of two species of porcelain crab, Petrolisthes cinctipes and Petrolisthes manimaculis (Anomura: Porcellanidae).</title>
        <authorList>
            <person name="Angst P."/>
        </authorList>
    </citation>
    <scope>NUCLEOTIDE SEQUENCE</scope>
    <source>
        <strain evidence="2">PB745_01</strain>
        <tissue evidence="2">Gill</tissue>
    </source>
</reference>
<dbReference type="AlphaFoldDB" id="A0AAE1GIN5"/>
<feature type="transmembrane region" description="Helical" evidence="1">
    <location>
        <begin position="23"/>
        <end position="42"/>
    </location>
</feature>
<evidence type="ECO:0000256" key="1">
    <source>
        <dbReference type="SAM" id="Phobius"/>
    </source>
</evidence>
<organism evidence="2 3">
    <name type="scientific">Petrolisthes cinctipes</name>
    <name type="common">Flat porcelain crab</name>
    <dbReference type="NCBI Taxonomy" id="88211"/>
    <lineage>
        <taxon>Eukaryota</taxon>
        <taxon>Metazoa</taxon>
        <taxon>Ecdysozoa</taxon>
        <taxon>Arthropoda</taxon>
        <taxon>Crustacea</taxon>
        <taxon>Multicrustacea</taxon>
        <taxon>Malacostraca</taxon>
        <taxon>Eumalacostraca</taxon>
        <taxon>Eucarida</taxon>
        <taxon>Decapoda</taxon>
        <taxon>Pleocyemata</taxon>
        <taxon>Anomura</taxon>
        <taxon>Galatheoidea</taxon>
        <taxon>Porcellanidae</taxon>
        <taxon>Petrolisthes</taxon>
    </lineage>
</organism>
<sequence>MARLASDMWALTRMAVCVRIDKLVLTMVLVCFLLLTALYHPIKVQLPHSLVSSLNTQDMSDGRLGKTTVASFPLHGMKKNPHFNRTKRSDCNKVRAKDYKPPSPKVSMVINERVLQNCSVEVQVSPCACTRTIHTTLHTNKPCPQDADSLLQRVVTEFGNSECSDLATLRGVDQQVVSYSVFGEFPNDYYLGLHKLLPRIKEVFPEWNVRVYIDASYNSLLPWMCQLACQHPHLDFCNIDHLPNMEGVTVGDGIMWRFGVIGDTLVKRYMMRDTDSPILTREVDAVRHWLSTNTCYHIMRDNLHHNWVMMAGMWGGCNNWQGAVGVQVGQKALCVPSHDQNFLKVKVWPVARLNATIHDSYTCRRFPGSQPFPSQRSNFTFVGQRSYRGRYRWETTHTQCPVNCRPKLHQDWLYC</sequence>
<keyword evidence="3" id="KW-1185">Reference proteome</keyword>
<name>A0AAE1GIN5_PETCI</name>
<dbReference type="EMBL" id="JAWQEG010000179">
    <property type="protein sequence ID" value="KAK3893744.1"/>
    <property type="molecule type" value="Genomic_DNA"/>
</dbReference>